<name>A0A4Y2LGX5_ARAVE</name>
<proteinExistence type="predicted"/>
<comment type="caution">
    <text evidence="1">The sequence shown here is derived from an EMBL/GenBank/DDBJ whole genome shotgun (WGS) entry which is preliminary data.</text>
</comment>
<protein>
    <submittedName>
        <fullName evidence="1">Uncharacterized protein</fullName>
    </submittedName>
</protein>
<keyword evidence="2" id="KW-1185">Reference proteome</keyword>
<evidence type="ECO:0000313" key="2">
    <source>
        <dbReference type="Proteomes" id="UP000499080"/>
    </source>
</evidence>
<gene>
    <name evidence="1" type="ORF">AVEN_270085_1</name>
</gene>
<reference evidence="1 2" key="1">
    <citation type="journal article" date="2019" name="Sci. Rep.">
        <title>Orb-weaving spider Araneus ventricosus genome elucidates the spidroin gene catalogue.</title>
        <authorList>
            <person name="Kono N."/>
            <person name="Nakamura H."/>
            <person name="Ohtoshi R."/>
            <person name="Moran D.A.P."/>
            <person name="Shinohara A."/>
            <person name="Yoshida Y."/>
            <person name="Fujiwara M."/>
            <person name="Mori M."/>
            <person name="Tomita M."/>
            <person name="Arakawa K."/>
        </authorList>
    </citation>
    <scope>NUCLEOTIDE SEQUENCE [LARGE SCALE GENOMIC DNA]</scope>
</reference>
<evidence type="ECO:0000313" key="1">
    <source>
        <dbReference type="EMBL" id="GBN13862.1"/>
    </source>
</evidence>
<organism evidence="1 2">
    <name type="scientific">Araneus ventricosus</name>
    <name type="common">Orbweaver spider</name>
    <name type="synonym">Epeira ventricosa</name>
    <dbReference type="NCBI Taxonomy" id="182803"/>
    <lineage>
        <taxon>Eukaryota</taxon>
        <taxon>Metazoa</taxon>
        <taxon>Ecdysozoa</taxon>
        <taxon>Arthropoda</taxon>
        <taxon>Chelicerata</taxon>
        <taxon>Arachnida</taxon>
        <taxon>Araneae</taxon>
        <taxon>Araneomorphae</taxon>
        <taxon>Entelegynae</taxon>
        <taxon>Araneoidea</taxon>
        <taxon>Araneidae</taxon>
        <taxon>Araneus</taxon>
    </lineage>
</organism>
<dbReference type="AlphaFoldDB" id="A0A4Y2LGX5"/>
<accession>A0A4Y2LGX5</accession>
<dbReference type="Proteomes" id="UP000499080">
    <property type="component" value="Unassembled WGS sequence"/>
</dbReference>
<dbReference type="EMBL" id="BGPR01005838">
    <property type="protein sequence ID" value="GBN13862.1"/>
    <property type="molecule type" value="Genomic_DNA"/>
</dbReference>
<sequence length="86" mass="9983">MIPGPKTEVHRRSIVYWTSCMLNHTSSKGKCPPAGMVKKYPHWLSLPKKVVRPREDQRGESHPTSMWRTGFIMYNKMMQALPEQGQ</sequence>